<feature type="transmembrane region" description="Helical" evidence="10">
    <location>
        <begin position="623"/>
        <end position="643"/>
    </location>
</feature>
<accession>A0A8H7C0V7</accession>
<sequence>MAEKNPETEVVEEKKEYAYDTPPPGEKGVNDLSYELDDLEEKFGQEGDEDVYIEIANQLASTDDDPTLRSFTVRSFFIGTVLSILSSCVYQLMSFKPVAVSLSNIFMIIIAYLFCNLWYRVLPKGGWLNHGPFNLKEHTCVYIMVSSANTSAYGTLILGAQQLFYKNSPGPAGGIFLLFATQLVGYGIAGQLRPFLVYPSHIIWPSALPTVSMLKTFNTDNDDARWRTKFFFMVFGAIFVYEFIPQYMFTVLGGVSIFCLAKRDSKLFMNLFGGTDPNEGLGILNLSFDWNFLSSISPLVLPLYVQMNYYVGILLFWIIAPLVYYNNVWEAQKFPFLSNKLFHVNKTTGKTTVYPQHLVLNEDNSLNRTKYDEVGPAYFSTINGISYVILNMAITATITHVGLYYGKDIWRVFRKQFMRAKDSEPEKQDIHMRLMAAYKEVPAWWYYAVYVVGIALNIGIAYANHSELPWWGVIFAIAMSSILSLPLNYITAITGTGFGLNVVAEMICGFVLPGYPVANMYFKTLGYNTLSQACNMAADLKIGHYLKVPPRMVFFNQFYGTIIGAIFNYIINHMVIENKIDIFLSPAGANNFWSGISLQTINTAAITWGAIGPLTMFGPGTMYSIILWAFIIGFFLPVPGYLLHKKFPKAGFDKINIIVLLTGLYGTIGSSSCYLTVSLGIVLVSHYYLKRYHRAWFVKHNYLMSAALDSGTSVMVFLLAFAVQGAATGETALFPGWAGNVVTNDNPYANADYCCLDCP</sequence>
<dbReference type="AlphaFoldDB" id="A0A8H7C0V7"/>
<dbReference type="GO" id="GO:0016020">
    <property type="term" value="C:membrane"/>
    <property type="evidence" value="ECO:0007669"/>
    <property type="project" value="UniProtKB-SubCell"/>
</dbReference>
<evidence type="ECO:0000313" key="11">
    <source>
        <dbReference type="EMBL" id="KAF7732503.1"/>
    </source>
</evidence>
<evidence type="ECO:0000256" key="2">
    <source>
        <dbReference type="ARBA" id="ARBA00008807"/>
    </source>
</evidence>
<feature type="transmembrane region" description="Helical" evidence="10">
    <location>
        <begin position="502"/>
        <end position="522"/>
    </location>
</feature>
<evidence type="ECO:0000256" key="3">
    <source>
        <dbReference type="ARBA" id="ARBA00022448"/>
    </source>
</evidence>
<keyword evidence="6" id="KW-0653">Protein transport</keyword>
<evidence type="ECO:0000256" key="9">
    <source>
        <dbReference type="SAM" id="MobiDB-lite"/>
    </source>
</evidence>
<keyword evidence="8 10" id="KW-0472">Membrane</keyword>
<evidence type="ECO:0000256" key="10">
    <source>
        <dbReference type="SAM" id="Phobius"/>
    </source>
</evidence>
<dbReference type="EMBL" id="JABAYA010000002">
    <property type="protein sequence ID" value="KAF7732503.1"/>
    <property type="molecule type" value="Genomic_DNA"/>
</dbReference>
<evidence type="ECO:0000256" key="4">
    <source>
        <dbReference type="ARBA" id="ARBA00022692"/>
    </source>
</evidence>
<gene>
    <name evidence="11" type="ORF">EC973_003249</name>
</gene>
<keyword evidence="4 10" id="KW-0812">Transmembrane</keyword>
<evidence type="ECO:0000256" key="1">
    <source>
        <dbReference type="ARBA" id="ARBA00004141"/>
    </source>
</evidence>
<comment type="caution">
    <text evidence="11">The sequence shown here is derived from an EMBL/GenBank/DDBJ whole genome shotgun (WGS) entry which is preliminary data.</text>
</comment>
<name>A0A8H7C0V7_9FUNG</name>
<proteinExistence type="inferred from homology"/>
<protein>
    <recommendedName>
        <fullName evidence="13">OPT family small oligopeptide transporter</fullName>
    </recommendedName>
</protein>
<dbReference type="PANTHER" id="PTHR22601">
    <property type="entry name" value="ISP4 LIKE PROTEIN"/>
    <property type="match status" value="1"/>
</dbReference>
<feature type="transmembrane region" description="Helical" evidence="10">
    <location>
        <begin position="702"/>
        <end position="723"/>
    </location>
</feature>
<comment type="similarity">
    <text evidence="2">Belongs to the oligopeptide OPT transporter family.</text>
</comment>
<feature type="transmembrane region" description="Helical" evidence="10">
    <location>
        <begin position="468"/>
        <end position="490"/>
    </location>
</feature>
<dbReference type="GO" id="GO:0015031">
    <property type="term" value="P:protein transport"/>
    <property type="evidence" value="ECO:0007669"/>
    <property type="project" value="UniProtKB-KW"/>
</dbReference>
<reference evidence="11" key="1">
    <citation type="submission" date="2020-01" db="EMBL/GenBank/DDBJ databases">
        <title>Genome Sequencing of Three Apophysomyces-Like Fungal Strains Confirms a Novel Fungal Genus in the Mucoromycota with divergent Burkholderia-like Endosymbiotic Bacteria.</title>
        <authorList>
            <person name="Stajich J.E."/>
            <person name="Macias A.M."/>
            <person name="Carter-House D."/>
            <person name="Lovett B."/>
            <person name="Kasson L.R."/>
            <person name="Berry K."/>
            <person name="Grigoriev I."/>
            <person name="Chang Y."/>
            <person name="Spatafora J."/>
            <person name="Kasson M.T."/>
        </authorList>
    </citation>
    <scope>NUCLEOTIDE SEQUENCE</scope>
    <source>
        <strain evidence="11">NRRL A-21654</strain>
    </source>
</reference>
<feature type="transmembrane region" description="Helical" evidence="10">
    <location>
        <begin position="385"/>
        <end position="406"/>
    </location>
</feature>
<dbReference type="GO" id="GO:0035673">
    <property type="term" value="F:oligopeptide transmembrane transporter activity"/>
    <property type="evidence" value="ECO:0007669"/>
    <property type="project" value="InterPro"/>
</dbReference>
<dbReference type="OrthoDB" id="9986677at2759"/>
<keyword evidence="3" id="KW-0813">Transport</keyword>
<feature type="transmembrane region" description="Helical" evidence="10">
    <location>
        <begin position="307"/>
        <end position="325"/>
    </location>
</feature>
<feature type="transmembrane region" description="Helical" evidence="10">
    <location>
        <begin position="170"/>
        <end position="188"/>
    </location>
</feature>
<feature type="transmembrane region" description="Helical" evidence="10">
    <location>
        <begin position="234"/>
        <end position="261"/>
    </location>
</feature>
<feature type="compositionally biased region" description="Basic and acidic residues" evidence="9">
    <location>
        <begin position="1"/>
        <end position="18"/>
    </location>
</feature>
<evidence type="ECO:0008006" key="13">
    <source>
        <dbReference type="Google" id="ProtNLM"/>
    </source>
</evidence>
<evidence type="ECO:0000256" key="5">
    <source>
        <dbReference type="ARBA" id="ARBA00022856"/>
    </source>
</evidence>
<feature type="region of interest" description="Disordered" evidence="9">
    <location>
        <begin position="1"/>
        <end position="28"/>
    </location>
</feature>
<feature type="transmembrane region" description="Helical" evidence="10">
    <location>
        <begin position="553"/>
        <end position="571"/>
    </location>
</feature>
<feature type="transmembrane region" description="Helical" evidence="10">
    <location>
        <begin position="443"/>
        <end position="462"/>
    </location>
</feature>
<keyword evidence="12" id="KW-1185">Reference proteome</keyword>
<dbReference type="NCBIfam" id="TIGR00727">
    <property type="entry name" value="ISP4_OPT"/>
    <property type="match status" value="1"/>
</dbReference>
<feature type="transmembrane region" description="Helical" evidence="10">
    <location>
        <begin position="76"/>
        <end position="93"/>
    </location>
</feature>
<feature type="transmembrane region" description="Helical" evidence="10">
    <location>
        <begin position="99"/>
        <end position="119"/>
    </location>
</feature>
<dbReference type="Pfam" id="PF03169">
    <property type="entry name" value="OPT"/>
    <property type="match status" value="1"/>
</dbReference>
<dbReference type="Proteomes" id="UP000605846">
    <property type="component" value="Unassembled WGS sequence"/>
</dbReference>
<feature type="transmembrane region" description="Helical" evidence="10">
    <location>
        <begin position="655"/>
        <end position="682"/>
    </location>
</feature>
<keyword evidence="7 10" id="KW-1133">Transmembrane helix</keyword>
<comment type="subcellular location">
    <subcellularLocation>
        <location evidence="1">Membrane</location>
        <topology evidence="1">Multi-pass membrane protein</topology>
    </subcellularLocation>
</comment>
<evidence type="ECO:0000256" key="8">
    <source>
        <dbReference type="ARBA" id="ARBA00023136"/>
    </source>
</evidence>
<evidence type="ECO:0000256" key="7">
    <source>
        <dbReference type="ARBA" id="ARBA00022989"/>
    </source>
</evidence>
<dbReference type="InterPro" id="IPR004813">
    <property type="entry name" value="OPT"/>
</dbReference>
<organism evidence="11 12">
    <name type="scientific">Apophysomyces ossiformis</name>
    <dbReference type="NCBI Taxonomy" id="679940"/>
    <lineage>
        <taxon>Eukaryota</taxon>
        <taxon>Fungi</taxon>
        <taxon>Fungi incertae sedis</taxon>
        <taxon>Mucoromycota</taxon>
        <taxon>Mucoromycotina</taxon>
        <taxon>Mucoromycetes</taxon>
        <taxon>Mucorales</taxon>
        <taxon>Mucorineae</taxon>
        <taxon>Mucoraceae</taxon>
        <taxon>Apophysomyces</taxon>
    </lineage>
</organism>
<keyword evidence="5" id="KW-0571">Peptide transport</keyword>
<feature type="transmembrane region" description="Helical" evidence="10">
    <location>
        <begin position="592"/>
        <end position="611"/>
    </location>
</feature>
<evidence type="ECO:0000256" key="6">
    <source>
        <dbReference type="ARBA" id="ARBA00022927"/>
    </source>
</evidence>
<evidence type="ECO:0000313" key="12">
    <source>
        <dbReference type="Proteomes" id="UP000605846"/>
    </source>
</evidence>
<dbReference type="InterPro" id="IPR004648">
    <property type="entry name" value="Oligpept_transpt"/>
</dbReference>
<feature type="transmembrane region" description="Helical" evidence="10">
    <location>
        <begin position="140"/>
        <end position="164"/>
    </location>
</feature>
<dbReference type="NCBIfam" id="TIGR00728">
    <property type="entry name" value="OPT_sfam"/>
    <property type="match status" value="1"/>
</dbReference>